<dbReference type="STRING" id="1802397.A3J43_02195"/>
<sequence>METATVTLSSKYQIVVPKKLRERYGLRARQKLFMGGDEQGIYLLPEPKSWADYLKGLGKGTWEKEGGGEAWLAQERASWE</sequence>
<name>A0A1F7UM91_9BACT</name>
<evidence type="ECO:0000313" key="3">
    <source>
        <dbReference type="EMBL" id="OGL78817.1"/>
    </source>
</evidence>
<dbReference type="Proteomes" id="UP000176604">
    <property type="component" value="Unassembled WGS sequence"/>
</dbReference>
<dbReference type="EMBL" id="MGEF01000024">
    <property type="protein sequence ID" value="OGL78817.1"/>
    <property type="molecule type" value="Genomic_DNA"/>
</dbReference>
<dbReference type="Pfam" id="PF04014">
    <property type="entry name" value="MazE_antitoxin"/>
    <property type="match status" value="1"/>
</dbReference>
<dbReference type="AlphaFoldDB" id="A0A1F7UM91"/>
<dbReference type="SMART" id="SM00966">
    <property type="entry name" value="SpoVT_AbrB"/>
    <property type="match status" value="1"/>
</dbReference>
<dbReference type="SUPFAM" id="SSF89447">
    <property type="entry name" value="AbrB/MazE/MraZ-like"/>
    <property type="match status" value="1"/>
</dbReference>
<organism evidence="3 4">
    <name type="scientific">Candidatus Uhrbacteria bacterium RIFCSPHIGHO2_12_FULL_54_23</name>
    <dbReference type="NCBI Taxonomy" id="1802397"/>
    <lineage>
        <taxon>Bacteria</taxon>
        <taxon>Candidatus Uhriibacteriota</taxon>
    </lineage>
</organism>
<evidence type="ECO:0000256" key="1">
    <source>
        <dbReference type="PROSITE-ProRule" id="PRU01076"/>
    </source>
</evidence>
<evidence type="ECO:0000313" key="4">
    <source>
        <dbReference type="Proteomes" id="UP000176604"/>
    </source>
</evidence>
<accession>A0A1F7UM91</accession>
<protein>
    <recommendedName>
        <fullName evidence="2">SpoVT-AbrB domain-containing protein</fullName>
    </recommendedName>
</protein>
<dbReference type="Gene3D" id="2.10.260.10">
    <property type="match status" value="1"/>
</dbReference>
<comment type="caution">
    <text evidence="3">The sequence shown here is derived from an EMBL/GenBank/DDBJ whole genome shotgun (WGS) entry which is preliminary data.</text>
</comment>
<proteinExistence type="predicted"/>
<dbReference type="InterPro" id="IPR037914">
    <property type="entry name" value="SpoVT-AbrB_sf"/>
</dbReference>
<keyword evidence="1" id="KW-0238">DNA-binding</keyword>
<feature type="domain" description="SpoVT-AbrB" evidence="2">
    <location>
        <begin position="3"/>
        <end position="48"/>
    </location>
</feature>
<dbReference type="PROSITE" id="PS51740">
    <property type="entry name" value="SPOVT_ABRB"/>
    <property type="match status" value="1"/>
</dbReference>
<dbReference type="GO" id="GO:0003677">
    <property type="term" value="F:DNA binding"/>
    <property type="evidence" value="ECO:0007669"/>
    <property type="project" value="UniProtKB-UniRule"/>
</dbReference>
<gene>
    <name evidence="3" type="ORF">A3J43_02195</name>
</gene>
<evidence type="ECO:0000259" key="2">
    <source>
        <dbReference type="PROSITE" id="PS51740"/>
    </source>
</evidence>
<reference evidence="3 4" key="1">
    <citation type="journal article" date="2016" name="Nat. Commun.">
        <title>Thousands of microbial genomes shed light on interconnected biogeochemical processes in an aquifer system.</title>
        <authorList>
            <person name="Anantharaman K."/>
            <person name="Brown C.T."/>
            <person name="Hug L.A."/>
            <person name="Sharon I."/>
            <person name="Castelle C.J."/>
            <person name="Probst A.J."/>
            <person name="Thomas B.C."/>
            <person name="Singh A."/>
            <person name="Wilkins M.J."/>
            <person name="Karaoz U."/>
            <person name="Brodie E.L."/>
            <person name="Williams K.H."/>
            <person name="Hubbard S.S."/>
            <person name="Banfield J.F."/>
        </authorList>
    </citation>
    <scope>NUCLEOTIDE SEQUENCE [LARGE SCALE GENOMIC DNA]</scope>
</reference>
<dbReference type="InterPro" id="IPR007159">
    <property type="entry name" value="SpoVT-AbrB_dom"/>
</dbReference>